<protein>
    <recommendedName>
        <fullName evidence="2">DUF4869 domain-containing protein</fullName>
    </recommendedName>
</protein>
<accession>A0A6N2R7R7</accession>
<gene>
    <name evidence="1" type="ORF">BHLFYP23_01507</name>
</gene>
<dbReference type="InterPro" id="IPR032360">
    <property type="entry name" value="DUF4869"/>
</dbReference>
<evidence type="ECO:0008006" key="2">
    <source>
        <dbReference type="Google" id="ProtNLM"/>
    </source>
</evidence>
<name>A0A6N2R7R7_BLAHA</name>
<organism evidence="1">
    <name type="scientific">Blautia hansenii</name>
    <name type="common">Ruminococcus hansenii</name>
    <dbReference type="NCBI Taxonomy" id="1322"/>
    <lineage>
        <taxon>Bacteria</taxon>
        <taxon>Bacillati</taxon>
        <taxon>Bacillota</taxon>
        <taxon>Clostridia</taxon>
        <taxon>Lachnospirales</taxon>
        <taxon>Lachnospiraceae</taxon>
        <taxon>Blautia</taxon>
    </lineage>
</organism>
<dbReference type="RefSeq" id="WP_009247012.1">
    <property type="nucleotide sequence ID" value="NZ_CACRSY010000004.1"/>
</dbReference>
<evidence type="ECO:0000313" key="1">
    <source>
        <dbReference type="EMBL" id="VYS76806.1"/>
    </source>
</evidence>
<reference evidence="1" key="1">
    <citation type="submission" date="2019-11" db="EMBL/GenBank/DDBJ databases">
        <authorList>
            <person name="Feng L."/>
        </authorList>
    </citation>
    <scope>NUCLEOTIDE SEQUENCE</scope>
    <source>
        <strain evidence="1">BhanseniiLFYP23</strain>
    </source>
</reference>
<dbReference type="EMBL" id="CACRSY010000004">
    <property type="protein sequence ID" value="VYS76806.1"/>
    <property type="molecule type" value="Genomic_DNA"/>
</dbReference>
<proteinExistence type="predicted"/>
<sequence>MLNIYYGDMKEAVYNTSAYFKYDYEDSWIVDPFVKEMIQDVDKSTVLDSGVIDSPVLGKIPPTGLSGGVKTLILFKFNKDKIFNASTCGDNCAKWLLKIAESEDRTINLRHLMDFGKEPFTIRILNTNEIVHSMKELVPIAGEFV</sequence>
<dbReference type="AlphaFoldDB" id="A0A6N2R7R7"/>
<dbReference type="Pfam" id="PF16163">
    <property type="entry name" value="DUF4869"/>
    <property type="match status" value="1"/>
</dbReference>